<name>A0A538TJF5_UNCEI</name>
<proteinExistence type="predicted"/>
<dbReference type="EMBL" id="VBOZ01000029">
    <property type="protein sequence ID" value="TMQ63749.1"/>
    <property type="molecule type" value="Genomic_DNA"/>
</dbReference>
<organism evidence="2 3">
    <name type="scientific">Eiseniibacteriota bacterium</name>
    <dbReference type="NCBI Taxonomy" id="2212470"/>
    <lineage>
        <taxon>Bacteria</taxon>
        <taxon>Candidatus Eiseniibacteriota</taxon>
    </lineage>
</organism>
<gene>
    <name evidence="2" type="ORF">E6K79_08860</name>
</gene>
<comment type="caution">
    <text evidence="2">The sequence shown here is derived from an EMBL/GenBank/DDBJ whole genome shotgun (WGS) entry which is preliminary data.</text>
</comment>
<keyword evidence="1" id="KW-0732">Signal</keyword>
<feature type="signal peptide" evidence="1">
    <location>
        <begin position="1"/>
        <end position="26"/>
    </location>
</feature>
<accession>A0A538TJF5</accession>
<feature type="chain" id="PRO_5022157046" evidence="1">
    <location>
        <begin position="27"/>
        <end position="380"/>
    </location>
</feature>
<dbReference type="Proteomes" id="UP000317691">
    <property type="component" value="Unassembled WGS sequence"/>
</dbReference>
<reference evidence="2 3" key="1">
    <citation type="journal article" date="2019" name="Nat. Microbiol.">
        <title>Mediterranean grassland soil C-N compound turnover is dependent on rainfall and depth, and is mediated by genomically divergent microorganisms.</title>
        <authorList>
            <person name="Diamond S."/>
            <person name="Andeer P.F."/>
            <person name="Li Z."/>
            <person name="Crits-Christoph A."/>
            <person name="Burstein D."/>
            <person name="Anantharaman K."/>
            <person name="Lane K.R."/>
            <person name="Thomas B.C."/>
            <person name="Pan C."/>
            <person name="Northen T.R."/>
            <person name="Banfield J.F."/>
        </authorList>
    </citation>
    <scope>NUCLEOTIDE SEQUENCE [LARGE SCALE GENOMIC DNA]</scope>
    <source>
        <strain evidence="2">WS_9</strain>
    </source>
</reference>
<protein>
    <submittedName>
        <fullName evidence="2">Uncharacterized protein</fullName>
    </submittedName>
</protein>
<sequence>MAFLTRSVAVWFALACALGLPEIARADSSLRGARVVWVRGDRVYVVSPDSVSLEPGTILAFKNRGKQVATGEVTAVHDGELIVAKLTSGSLAKVKHLEKLEVTADRPAIRPMPLLRVGYPSPSRNSLLFDCSNQSLDSSLQVGGIGASPVQRVYKSEASGTRAYRLVRDPTISAAAPWPDTLLVRLFDEVADEEIALERGDLDVAVFWPGEASTHIREVTGWTRWESGIGARGQLTAAVRRPYQSGFADPFHEKELKALERLNHELFRDDLLPFPRLGGSPSTTLGRFKVDASLPGHETMEQFLNGAVGPDSPIDTARVVRLSYHEIWPTVPVIADLPEDYWLVVRCPVISRAKLQPYLHAIDTEALANLFRCVPAPRKP</sequence>
<evidence type="ECO:0000313" key="3">
    <source>
        <dbReference type="Proteomes" id="UP000317691"/>
    </source>
</evidence>
<evidence type="ECO:0000313" key="2">
    <source>
        <dbReference type="EMBL" id="TMQ63749.1"/>
    </source>
</evidence>
<dbReference type="AlphaFoldDB" id="A0A538TJF5"/>
<evidence type="ECO:0000256" key="1">
    <source>
        <dbReference type="SAM" id="SignalP"/>
    </source>
</evidence>